<dbReference type="GO" id="GO:0055085">
    <property type="term" value="P:transmembrane transport"/>
    <property type="evidence" value="ECO:0007669"/>
    <property type="project" value="InterPro"/>
</dbReference>
<protein>
    <submittedName>
        <fullName evidence="9">L-arabinose transport system permease protein AraQ</fullName>
    </submittedName>
</protein>
<evidence type="ECO:0000256" key="6">
    <source>
        <dbReference type="ARBA" id="ARBA00023136"/>
    </source>
</evidence>
<sequence>MSAVNIDIDPKKIKEKSRPGQIIAEILVMLLFIIFMLPFALVLINAAKSAKEIVFSPVSLPESWGQMITNIQAIFNNPTVDYTGAFFDSLIITVISLSVIVFFSSMCAWVLVRNKSKWSTFVFLAFVSAMVIPFQVVMFPLVRWLKILGDAIGLPLLGTYHGIVFAYLGFGCSMSVFILHGFIKGVPLELEEAATIDGCGQARTFFEIVLPLLRPAFVTVLILNGIWIWNDFLLPLLVLGSAGQVQTIPLAVTAFAGAYLKQWDLILTSALLAMIPIIVLFLFAQRYIIKGMVEGAIK</sequence>
<feature type="transmembrane region" description="Helical" evidence="7">
    <location>
        <begin position="162"/>
        <end position="183"/>
    </location>
</feature>
<dbReference type="InterPro" id="IPR035906">
    <property type="entry name" value="MetI-like_sf"/>
</dbReference>
<reference evidence="9" key="1">
    <citation type="submission" date="2019-08" db="EMBL/GenBank/DDBJ databases">
        <authorList>
            <person name="Kucharzyk K."/>
            <person name="Murdoch R.W."/>
            <person name="Higgins S."/>
            <person name="Loffler F."/>
        </authorList>
    </citation>
    <scope>NUCLEOTIDE SEQUENCE</scope>
</reference>
<evidence type="ECO:0000256" key="2">
    <source>
        <dbReference type="ARBA" id="ARBA00022448"/>
    </source>
</evidence>
<dbReference type="PANTHER" id="PTHR43744">
    <property type="entry name" value="ABC TRANSPORTER PERMEASE PROTEIN MG189-RELATED-RELATED"/>
    <property type="match status" value="1"/>
</dbReference>
<dbReference type="InterPro" id="IPR000515">
    <property type="entry name" value="MetI-like"/>
</dbReference>
<feature type="transmembrane region" description="Helical" evidence="7">
    <location>
        <begin position="22"/>
        <end position="47"/>
    </location>
</feature>
<dbReference type="EMBL" id="VSSQ01024765">
    <property type="protein sequence ID" value="MPM72471.1"/>
    <property type="molecule type" value="Genomic_DNA"/>
</dbReference>
<gene>
    <name evidence="9" type="primary">araQ_82</name>
    <name evidence="9" type="ORF">SDC9_119447</name>
</gene>
<evidence type="ECO:0000256" key="7">
    <source>
        <dbReference type="SAM" id="Phobius"/>
    </source>
</evidence>
<feature type="transmembrane region" description="Helical" evidence="7">
    <location>
        <begin position="90"/>
        <end position="112"/>
    </location>
</feature>
<keyword evidence="5 7" id="KW-1133">Transmembrane helix</keyword>
<dbReference type="PANTHER" id="PTHR43744:SF8">
    <property type="entry name" value="SN-GLYCEROL-3-PHOSPHATE TRANSPORT SYSTEM PERMEASE PROTEIN UGPE"/>
    <property type="match status" value="1"/>
</dbReference>
<comment type="subcellular location">
    <subcellularLocation>
        <location evidence="1">Cell membrane</location>
        <topology evidence="1">Multi-pass membrane protein</topology>
    </subcellularLocation>
</comment>
<evidence type="ECO:0000256" key="3">
    <source>
        <dbReference type="ARBA" id="ARBA00022475"/>
    </source>
</evidence>
<dbReference type="SUPFAM" id="SSF161098">
    <property type="entry name" value="MetI-like"/>
    <property type="match status" value="1"/>
</dbReference>
<dbReference type="CDD" id="cd06261">
    <property type="entry name" value="TM_PBP2"/>
    <property type="match status" value="1"/>
</dbReference>
<evidence type="ECO:0000259" key="8">
    <source>
        <dbReference type="PROSITE" id="PS50928"/>
    </source>
</evidence>
<evidence type="ECO:0000256" key="1">
    <source>
        <dbReference type="ARBA" id="ARBA00004651"/>
    </source>
</evidence>
<keyword evidence="4 7" id="KW-0812">Transmembrane</keyword>
<dbReference type="GO" id="GO:0005886">
    <property type="term" value="C:plasma membrane"/>
    <property type="evidence" value="ECO:0007669"/>
    <property type="project" value="UniProtKB-SubCell"/>
</dbReference>
<feature type="transmembrane region" description="Helical" evidence="7">
    <location>
        <begin position="121"/>
        <end position="142"/>
    </location>
</feature>
<accession>A0A645C652</accession>
<dbReference type="Pfam" id="PF00528">
    <property type="entry name" value="BPD_transp_1"/>
    <property type="match status" value="1"/>
</dbReference>
<evidence type="ECO:0000313" key="9">
    <source>
        <dbReference type="EMBL" id="MPM72471.1"/>
    </source>
</evidence>
<feature type="transmembrane region" description="Helical" evidence="7">
    <location>
        <begin position="265"/>
        <end position="284"/>
    </location>
</feature>
<dbReference type="PROSITE" id="PS50928">
    <property type="entry name" value="ABC_TM1"/>
    <property type="match status" value="1"/>
</dbReference>
<name>A0A645C652_9ZZZZ</name>
<keyword evidence="6 7" id="KW-0472">Membrane</keyword>
<keyword evidence="3" id="KW-1003">Cell membrane</keyword>
<evidence type="ECO:0000256" key="4">
    <source>
        <dbReference type="ARBA" id="ARBA00022692"/>
    </source>
</evidence>
<feature type="transmembrane region" description="Helical" evidence="7">
    <location>
        <begin position="204"/>
        <end position="229"/>
    </location>
</feature>
<keyword evidence="2" id="KW-0813">Transport</keyword>
<comment type="caution">
    <text evidence="9">The sequence shown here is derived from an EMBL/GenBank/DDBJ whole genome shotgun (WGS) entry which is preliminary data.</text>
</comment>
<dbReference type="AlphaFoldDB" id="A0A645C652"/>
<evidence type="ECO:0000256" key="5">
    <source>
        <dbReference type="ARBA" id="ARBA00022989"/>
    </source>
</evidence>
<feature type="domain" description="ABC transmembrane type-1" evidence="8">
    <location>
        <begin position="86"/>
        <end position="284"/>
    </location>
</feature>
<organism evidence="9">
    <name type="scientific">bioreactor metagenome</name>
    <dbReference type="NCBI Taxonomy" id="1076179"/>
    <lineage>
        <taxon>unclassified sequences</taxon>
        <taxon>metagenomes</taxon>
        <taxon>ecological metagenomes</taxon>
    </lineage>
</organism>
<proteinExistence type="predicted"/>
<dbReference type="Gene3D" id="1.10.3720.10">
    <property type="entry name" value="MetI-like"/>
    <property type="match status" value="1"/>
</dbReference>